<feature type="region of interest" description="Disordered" evidence="1">
    <location>
        <begin position="29"/>
        <end position="68"/>
    </location>
</feature>
<evidence type="ECO:0008006" key="5">
    <source>
        <dbReference type="Google" id="ProtNLM"/>
    </source>
</evidence>
<keyword evidence="2" id="KW-0732">Signal</keyword>
<evidence type="ECO:0000256" key="2">
    <source>
        <dbReference type="SAM" id="SignalP"/>
    </source>
</evidence>
<evidence type="ECO:0000256" key="1">
    <source>
        <dbReference type="SAM" id="MobiDB-lite"/>
    </source>
</evidence>
<keyword evidence="4" id="KW-1185">Reference proteome</keyword>
<feature type="chain" id="PRO_5038574401" description="DUF5666 domain-containing protein" evidence="2">
    <location>
        <begin position="19"/>
        <end position="241"/>
    </location>
</feature>
<feature type="compositionally biased region" description="Polar residues" evidence="1">
    <location>
        <begin position="29"/>
        <end position="43"/>
    </location>
</feature>
<comment type="caution">
    <text evidence="3">The sequence shown here is derived from an EMBL/GenBank/DDBJ whole genome shotgun (WGS) entry which is preliminary data.</text>
</comment>
<feature type="region of interest" description="Disordered" evidence="1">
    <location>
        <begin position="89"/>
        <end position="193"/>
    </location>
</feature>
<evidence type="ECO:0000313" key="3">
    <source>
        <dbReference type="EMBL" id="OPX46047.1"/>
    </source>
</evidence>
<dbReference type="EMBL" id="MZGX01000002">
    <property type="protein sequence ID" value="OPX46047.1"/>
    <property type="molecule type" value="Genomic_DNA"/>
</dbReference>
<proteinExistence type="predicted"/>
<sequence>MKKLISAVLVSTFMLTLAACGSGNPTAANQFSDNQSGSVSNFTGQDSRRGGAGGFGGWNQGQPADVTGEITSVSGNQITLKLVKMPSFSRNGVPPSGNSSPGAIGGPAGDSGPAKSGDNPAQGTNPARRSGNQAPENGGERRGSGDRSQGNGQRQARIMEYTGETKTITVPEGVSITAMGGRPGNDNGSEKSDLKVSDLVKGNILQIWYSEDDKDTISRITVMQAIQGPEDNSGNSGTQVQ</sequence>
<feature type="compositionally biased region" description="Polar residues" evidence="1">
    <location>
        <begin position="119"/>
        <end position="135"/>
    </location>
</feature>
<protein>
    <recommendedName>
        <fullName evidence="5">DUF5666 domain-containing protein</fullName>
    </recommendedName>
</protein>
<accession>A0A1V4SS36</accession>
<organism evidence="3 4">
    <name type="scientific">Ruminiclostridium hungatei</name>
    <name type="common">Clostridium hungatei</name>
    <dbReference type="NCBI Taxonomy" id="48256"/>
    <lineage>
        <taxon>Bacteria</taxon>
        <taxon>Bacillati</taxon>
        <taxon>Bacillota</taxon>
        <taxon>Clostridia</taxon>
        <taxon>Eubacteriales</taxon>
        <taxon>Oscillospiraceae</taxon>
        <taxon>Ruminiclostridium</taxon>
    </lineage>
</organism>
<evidence type="ECO:0000313" key="4">
    <source>
        <dbReference type="Proteomes" id="UP000191554"/>
    </source>
</evidence>
<dbReference type="RefSeq" id="WP_080062986.1">
    <property type="nucleotide sequence ID" value="NZ_MZGX01000002.1"/>
</dbReference>
<feature type="compositionally biased region" description="Gly residues" evidence="1">
    <location>
        <begin position="50"/>
        <end position="59"/>
    </location>
</feature>
<dbReference type="OrthoDB" id="2938830at2"/>
<feature type="signal peptide" evidence="2">
    <location>
        <begin position="1"/>
        <end position="18"/>
    </location>
</feature>
<name>A0A1V4SS36_RUMHU</name>
<dbReference type="Proteomes" id="UP000191554">
    <property type="component" value="Unassembled WGS sequence"/>
</dbReference>
<reference evidence="3 4" key="1">
    <citation type="submission" date="2017-03" db="EMBL/GenBank/DDBJ databases">
        <title>Genome sequence of Clostridium hungatei DSM 14427.</title>
        <authorList>
            <person name="Poehlein A."/>
            <person name="Daniel R."/>
        </authorList>
    </citation>
    <scope>NUCLEOTIDE SEQUENCE [LARGE SCALE GENOMIC DNA]</scope>
    <source>
        <strain evidence="3 4">DSM 14427</strain>
    </source>
</reference>
<dbReference type="STRING" id="48256.CLHUN_05220"/>
<gene>
    <name evidence="3" type="ORF">CLHUN_05220</name>
</gene>
<dbReference type="PROSITE" id="PS51257">
    <property type="entry name" value="PROKAR_LIPOPROTEIN"/>
    <property type="match status" value="1"/>
</dbReference>
<dbReference type="AlphaFoldDB" id="A0A1V4SS36"/>